<dbReference type="OrthoDB" id="66620at2759"/>
<keyword evidence="1" id="KW-0812">Transmembrane</keyword>
<sequence>MTPILKWIQYLAPFKFALEAMTVNEVGSGLMIKDNFQGINIQTSASLIMDLIFGFKADAYWRDIFALFGFLGLFTALLITSVYIKLQQTH</sequence>
<reference evidence="2" key="1">
    <citation type="submission" date="2013-11" db="EMBL/GenBank/DDBJ databases">
        <title>Genome sequence of the fusiform rust pathogen reveals effectors for host alternation and coevolution with pine.</title>
        <authorList>
            <consortium name="DOE Joint Genome Institute"/>
            <person name="Smith K."/>
            <person name="Pendleton A."/>
            <person name="Kubisiak T."/>
            <person name="Anderson C."/>
            <person name="Salamov A."/>
            <person name="Aerts A."/>
            <person name="Riley R."/>
            <person name="Clum A."/>
            <person name="Lindquist E."/>
            <person name="Ence D."/>
            <person name="Campbell M."/>
            <person name="Kronenberg Z."/>
            <person name="Feau N."/>
            <person name="Dhillon B."/>
            <person name="Hamelin R."/>
            <person name="Burleigh J."/>
            <person name="Smith J."/>
            <person name="Yandell M."/>
            <person name="Nelson C."/>
            <person name="Grigoriev I."/>
            <person name="Davis J."/>
        </authorList>
    </citation>
    <scope>NUCLEOTIDE SEQUENCE</scope>
    <source>
        <strain evidence="2">G11</strain>
    </source>
</reference>
<evidence type="ECO:0000256" key="1">
    <source>
        <dbReference type="SAM" id="Phobius"/>
    </source>
</evidence>
<dbReference type="EMBL" id="MU168311">
    <property type="protein sequence ID" value="KAG0138877.1"/>
    <property type="molecule type" value="Genomic_DNA"/>
</dbReference>
<keyword evidence="1" id="KW-1133">Transmembrane helix</keyword>
<accession>A0A9P6T4R9</accession>
<gene>
    <name evidence="2" type="ORF">CROQUDRAFT_102717</name>
</gene>
<organism evidence="2 3">
    <name type="scientific">Cronartium quercuum f. sp. fusiforme G11</name>
    <dbReference type="NCBI Taxonomy" id="708437"/>
    <lineage>
        <taxon>Eukaryota</taxon>
        <taxon>Fungi</taxon>
        <taxon>Dikarya</taxon>
        <taxon>Basidiomycota</taxon>
        <taxon>Pucciniomycotina</taxon>
        <taxon>Pucciniomycetes</taxon>
        <taxon>Pucciniales</taxon>
        <taxon>Coleosporiaceae</taxon>
        <taxon>Cronartium</taxon>
    </lineage>
</organism>
<proteinExistence type="predicted"/>
<name>A0A9P6T4R9_9BASI</name>
<evidence type="ECO:0000313" key="2">
    <source>
        <dbReference type="EMBL" id="KAG0138877.1"/>
    </source>
</evidence>
<keyword evidence="3" id="KW-1185">Reference proteome</keyword>
<protein>
    <submittedName>
        <fullName evidence="2">Uncharacterized protein</fullName>
    </submittedName>
</protein>
<comment type="caution">
    <text evidence="2">The sequence shown here is derived from an EMBL/GenBank/DDBJ whole genome shotgun (WGS) entry which is preliminary data.</text>
</comment>
<keyword evidence="1" id="KW-0472">Membrane</keyword>
<evidence type="ECO:0000313" key="3">
    <source>
        <dbReference type="Proteomes" id="UP000886653"/>
    </source>
</evidence>
<feature type="transmembrane region" description="Helical" evidence="1">
    <location>
        <begin position="64"/>
        <end position="84"/>
    </location>
</feature>
<dbReference type="Proteomes" id="UP000886653">
    <property type="component" value="Unassembled WGS sequence"/>
</dbReference>
<dbReference type="AlphaFoldDB" id="A0A9P6T4R9"/>